<dbReference type="Proteomes" id="UP000824782">
    <property type="component" value="Unassembled WGS sequence"/>
</dbReference>
<evidence type="ECO:0000313" key="2">
    <source>
        <dbReference type="Proteomes" id="UP000824782"/>
    </source>
</evidence>
<sequence>MLKDIGAHLLRVRITHFCWVTRRFPICAELPPGFWRKRSDFGASAPTFTQQKLGGVATGQPTDSEKPWKLKTILCRKISTYMHREEEGELRRTSAQQ</sequence>
<gene>
    <name evidence="1" type="ORF">GDO81_027986</name>
</gene>
<evidence type="ECO:0000313" key="1">
    <source>
        <dbReference type="EMBL" id="KAG8541913.1"/>
    </source>
</evidence>
<reference evidence="1" key="1">
    <citation type="thesis" date="2020" institute="ProQuest LLC" country="789 East Eisenhower Parkway, Ann Arbor, MI, USA">
        <title>Comparative Genomics and Chromosome Evolution.</title>
        <authorList>
            <person name="Mudd A.B."/>
        </authorList>
    </citation>
    <scope>NUCLEOTIDE SEQUENCE</scope>
    <source>
        <strain evidence="1">237g6f4</strain>
        <tissue evidence="1">Blood</tissue>
    </source>
</reference>
<dbReference type="EMBL" id="WNYA01006262">
    <property type="protein sequence ID" value="KAG8541913.1"/>
    <property type="molecule type" value="Genomic_DNA"/>
</dbReference>
<organism evidence="1 2">
    <name type="scientific">Engystomops pustulosus</name>
    <name type="common">Tungara frog</name>
    <name type="synonym">Physalaemus pustulosus</name>
    <dbReference type="NCBI Taxonomy" id="76066"/>
    <lineage>
        <taxon>Eukaryota</taxon>
        <taxon>Metazoa</taxon>
        <taxon>Chordata</taxon>
        <taxon>Craniata</taxon>
        <taxon>Vertebrata</taxon>
        <taxon>Euteleostomi</taxon>
        <taxon>Amphibia</taxon>
        <taxon>Batrachia</taxon>
        <taxon>Anura</taxon>
        <taxon>Neobatrachia</taxon>
        <taxon>Hyloidea</taxon>
        <taxon>Leptodactylidae</taxon>
        <taxon>Leiuperinae</taxon>
        <taxon>Engystomops</taxon>
    </lineage>
</organism>
<keyword evidence="2" id="KW-1185">Reference proteome</keyword>
<protein>
    <submittedName>
        <fullName evidence="1">Uncharacterized protein</fullName>
    </submittedName>
</protein>
<comment type="caution">
    <text evidence="1">The sequence shown here is derived from an EMBL/GenBank/DDBJ whole genome shotgun (WGS) entry which is preliminary data.</text>
</comment>
<name>A0AAV6Z6J9_ENGPU</name>
<proteinExistence type="predicted"/>
<accession>A0AAV6Z6J9</accession>
<dbReference type="AlphaFoldDB" id="A0AAV6Z6J9"/>